<proteinExistence type="predicted"/>
<name>A0A8T1UB34_9STRA</name>
<organism evidence="2 3">
    <name type="scientific">Phytophthora cactorum</name>
    <dbReference type="NCBI Taxonomy" id="29920"/>
    <lineage>
        <taxon>Eukaryota</taxon>
        <taxon>Sar</taxon>
        <taxon>Stramenopiles</taxon>
        <taxon>Oomycota</taxon>
        <taxon>Peronosporomycetes</taxon>
        <taxon>Peronosporales</taxon>
        <taxon>Peronosporaceae</taxon>
        <taxon>Phytophthora</taxon>
    </lineage>
</organism>
<dbReference type="EMBL" id="JAENGZ010000513">
    <property type="protein sequence ID" value="KAG6957963.1"/>
    <property type="molecule type" value="Genomic_DNA"/>
</dbReference>
<feature type="transmembrane region" description="Helical" evidence="1">
    <location>
        <begin position="75"/>
        <end position="99"/>
    </location>
</feature>
<keyword evidence="1" id="KW-1133">Transmembrane helix</keyword>
<keyword evidence="1" id="KW-0812">Transmembrane</keyword>
<evidence type="ECO:0000313" key="3">
    <source>
        <dbReference type="Proteomes" id="UP000688947"/>
    </source>
</evidence>
<accession>A0A8T1UB34</accession>
<comment type="caution">
    <text evidence="2">The sequence shown here is derived from an EMBL/GenBank/DDBJ whole genome shotgun (WGS) entry which is preliminary data.</text>
</comment>
<evidence type="ECO:0000256" key="1">
    <source>
        <dbReference type="SAM" id="Phobius"/>
    </source>
</evidence>
<gene>
    <name evidence="2" type="ORF">JG687_00009664</name>
</gene>
<protein>
    <submittedName>
        <fullName evidence="2">Uncharacterized protein</fullName>
    </submittedName>
</protein>
<sequence>MYAVLLVAAACERFPMTTCDVRETWQPGAILVLITGIDEKSQVPFSTAQTLLVLHAARRQKQIITRWNLRRTGIYSLWSVPFGAVTTKTSSGFFILLFFRAFDKFALKQ</sequence>
<dbReference type="AlphaFoldDB" id="A0A8T1UB34"/>
<reference evidence="2" key="1">
    <citation type="submission" date="2021-01" db="EMBL/GenBank/DDBJ databases">
        <title>Phytophthora aleatoria, a newly-described species from Pinus radiata is distinct from Phytophthora cactorum isolates based on comparative genomics.</title>
        <authorList>
            <person name="Mcdougal R."/>
            <person name="Panda P."/>
            <person name="Williams N."/>
            <person name="Studholme D.J."/>
        </authorList>
    </citation>
    <scope>NUCLEOTIDE SEQUENCE</scope>
    <source>
        <strain evidence="2">NZFS 3830</strain>
    </source>
</reference>
<keyword evidence="1" id="KW-0472">Membrane</keyword>
<evidence type="ECO:0000313" key="2">
    <source>
        <dbReference type="EMBL" id="KAG6957963.1"/>
    </source>
</evidence>
<dbReference type="Proteomes" id="UP000688947">
    <property type="component" value="Unassembled WGS sequence"/>
</dbReference>